<evidence type="ECO:0000256" key="4">
    <source>
        <dbReference type="ARBA" id="ARBA00022989"/>
    </source>
</evidence>
<dbReference type="KEGG" id="rgu:A4W93_08050"/>
<dbReference type="EMBL" id="CP015118">
    <property type="protein sequence ID" value="ARN19869.1"/>
    <property type="molecule type" value="Genomic_DNA"/>
</dbReference>
<feature type="transmembrane region" description="Helical" evidence="6">
    <location>
        <begin position="93"/>
        <end position="112"/>
    </location>
</feature>
<evidence type="ECO:0000256" key="5">
    <source>
        <dbReference type="ARBA" id="ARBA00023136"/>
    </source>
</evidence>
<dbReference type="OrthoDB" id="5177430at2"/>
<name>A0A1W6L6B5_9BURK</name>
<evidence type="ECO:0000256" key="6">
    <source>
        <dbReference type="RuleBase" id="RU004379"/>
    </source>
</evidence>
<gene>
    <name evidence="7" type="ORF">A4W93_08050</name>
</gene>
<feature type="transmembrane region" description="Helical" evidence="6">
    <location>
        <begin position="61"/>
        <end position="81"/>
    </location>
</feature>
<keyword evidence="3 6" id="KW-0812">Transmembrane</keyword>
<comment type="subcellular location">
    <subcellularLocation>
        <location evidence="1">Membrane</location>
        <topology evidence="1">Multi-pass membrane protein</topology>
    </subcellularLocation>
</comment>
<feature type="transmembrane region" description="Helical" evidence="6">
    <location>
        <begin position="151"/>
        <end position="169"/>
    </location>
</feature>
<dbReference type="Proteomes" id="UP000193427">
    <property type="component" value="Chromosome"/>
</dbReference>
<dbReference type="STRING" id="946333.A4W93_08050"/>
<accession>A0A1W6L6B5</accession>
<feature type="transmembrane region" description="Helical" evidence="6">
    <location>
        <begin position="26"/>
        <end position="49"/>
    </location>
</feature>
<evidence type="ECO:0000256" key="3">
    <source>
        <dbReference type="ARBA" id="ARBA00022692"/>
    </source>
</evidence>
<organism evidence="7 8">
    <name type="scientific">Piscinibacter gummiphilus</name>
    <dbReference type="NCBI Taxonomy" id="946333"/>
    <lineage>
        <taxon>Bacteria</taxon>
        <taxon>Pseudomonadati</taxon>
        <taxon>Pseudomonadota</taxon>
        <taxon>Betaproteobacteria</taxon>
        <taxon>Burkholderiales</taxon>
        <taxon>Sphaerotilaceae</taxon>
        <taxon>Piscinibacter</taxon>
    </lineage>
</organism>
<evidence type="ECO:0000256" key="1">
    <source>
        <dbReference type="ARBA" id="ARBA00004141"/>
    </source>
</evidence>
<dbReference type="RefSeq" id="WP_085750137.1">
    <property type="nucleotide sequence ID" value="NZ_BSPR01000008.1"/>
</dbReference>
<dbReference type="PANTHER" id="PTHR23291:SF50">
    <property type="entry name" value="PROTEIN LIFEGUARD 4"/>
    <property type="match status" value="1"/>
</dbReference>
<sequence>MQEIYAGGPNGAGAGTSRIDFIRKTYTNLAGAMLAFVALSMVLHMAGFGFGMLKVIAGAKFMWLAFMGGFMLVGWLATNLADNAESNQKQLMGLGIYVVAEAVMFSPLFALASKVAPGAIGAAAFITLLLVAALTWTAFTVKTNFSFLGGFLRVGGLVALGAIIVSVIFGFSLGIWFSALMVLFAGACVLYDTSKIIHEYPTDRPAGAALHLFASIALMLWYVLRILISLASSDD</sequence>
<dbReference type="Pfam" id="PF01027">
    <property type="entry name" value="Bax1-I"/>
    <property type="match status" value="1"/>
</dbReference>
<dbReference type="PANTHER" id="PTHR23291">
    <property type="entry name" value="BAX INHIBITOR-RELATED"/>
    <property type="match status" value="1"/>
</dbReference>
<protein>
    <submittedName>
        <fullName evidence="7">Permease</fullName>
    </submittedName>
</protein>
<keyword evidence="8" id="KW-1185">Reference proteome</keyword>
<dbReference type="GO" id="GO:0005886">
    <property type="term" value="C:plasma membrane"/>
    <property type="evidence" value="ECO:0007669"/>
    <property type="project" value="TreeGrafter"/>
</dbReference>
<evidence type="ECO:0000256" key="2">
    <source>
        <dbReference type="ARBA" id="ARBA00010350"/>
    </source>
</evidence>
<feature type="transmembrane region" description="Helical" evidence="6">
    <location>
        <begin position="118"/>
        <end position="139"/>
    </location>
</feature>
<dbReference type="AlphaFoldDB" id="A0A1W6L6B5"/>
<evidence type="ECO:0000313" key="7">
    <source>
        <dbReference type="EMBL" id="ARN19869.1"/>
    </source>
</evidence>
<feature type="transmembrane region" description="Helical" evidence="6">
    <location>
        <begin position="175"/>
        <end position="194"/>
    </location>
</feature>
<proteinExistence type="inferred from homology"/>
<evidence type="ECO:0000313" key="8">
    <source>
        <dbReference type="Proteomes" id="UP000193427"/>
    </source>
</evidence>
<comment type="similarity">
    <text evidence="2 6">Belongs to the BI1 family.</text>
</comment>
<reference evidence="7 8" key="1">
    <citation type="submission" date="2016-04" db="EMBL/GenBank/DDBJ databases">
        <title>Complete genome sequence of natural rubber-degrading, novel Gram-negative bacterium, Rhizobacter gummiphilus strain NS21.</title>
        <authorList>
            <person name="Tabata M."/>
            <person name="Kasai D."/>
            <person name="Fukuda M."/>
        </authorList>
    </citation>
    <scope>NUCLEOTIDE SEQUENCE [LARGE SCALE GENOMIC DNA]</scope>
    <source>
        <strain evidence="7 8">NS21</strain>
    </source>
</reference>
<dbReference type="InterPro" id="IPR006214">
    <property type="entry name" value="Bax_inhibitor_1-related"/>
</dbReference>
<feature type="transmembrane region" description="Helical" evidence="6">
    <location>
        <begin position="206"/>
        <end position="228"/>
    </location>
</feature>
<keyword evidence="4 6" id="KW-1133">Transmembrane helix</keyword>
<keyword evidence="5 6" id="KW-0472">Membrane</keyword>